<organism evidence="1 2">
    <name type="scientific">Alkanindiges hydrocarboniclasticus</name>
    <dbReference type="NCBI Taxonomy" id="1907941"/>
    <lineage>
        <taxon>Bacteria</taxon>
        <taxon>Pseudomonadati</taxon>
        <taxon>Pseudomonadota</taxon>
        <taxon>Gammaproteobacteria</taxon>
        <taxon>Moraxellales</taxon>
        <taxon>Moraxellaceae</taxon>
        <taxon>Alkanindiges</taxon>
    </lineage>
</organism>
<reference evidence="1 2" key="1">
    <citation type="submission" date="2016-10" db="EMBL/GenBank/DDBJ databases">
        <title>Draft Genome sequence of Alkanindiges sp. strain H1.</title>
        <authorList>
            <person name="Subhash Y."/>
            <person name="Lee S."/>
        </authorList>
    </citation>
    <scope>NUCLEOTIDE SEQUENCE [LARGE SCALE GENOMIC DNA]</scope>
    <source>
        <strain evidence="1 2">H1</strain>
    </source>
</reference>
<evidence type="ECO:0000313" key="2">
    <source>
        <dbReference type="Proteomes" id="UP000192132"/>
    </source>
</evidence>
<evidence type="ECO:0000313" key="1">
    <source>
        <dbReference type="EMBL" id="ONG37417.1"/>
    </source>
</evidence>
<dbReference type="Proteomes" id="UP000192132">
    <property type="component" value="Unassembled WGS sequence"/>
</dbReference>
<sequence>MAQLRQREVSPNYLITLADIEKVMQDEPLLSHNGFGFDDSYPDYFYKLYAYGKSKAEYLQGFKEDRQKLKQALDECQRCCLYLQHLKKIKTVRYNLGSYGLKHSAERYHRALKLFDQSYVSNGALICAAIHMGFKVIRQDEDSPNAWICASLQSDILIWEKMLNRQGNLLPSAERRLIERVTRNIGLSLEPEAS</sequence>
<protein>
    <submittedName>
        <fullName evidence="1">Uncharacterized protein</fullName>
    </submittedName>
</protein>
<keyword evidence="2" id="KW-1185">Reference proteome</keyword>
<accession>A0A1S8CSX6</accession>
<dbReference type="AlphaFoldDB" id="A0A1S8CSX6"/>
<name>A0A1S8CSX6_9GAMM</name>
<proteinExistence type="predicted"/>
<comment type="caution">
    <text evidence="1">The sequence shown here is derived from an EMBL/GenBank/DDBJ whole genome shotgun (WGS) entry which is preliminary data.</text>
</comment>
<gene>
    <name evidence="1" type="ORF">BKE30_14400</name>
</gene>
<dbReference type="EMBL" id="MLCN01000053">
    <property type="protein sequence ID" value="ONG37417.1"/>
    <property type="molecule type" value="Genomic_DNA"/>
</dbReference>